<sequence length="22" mass="2721">MKLDFVFQMQYTGLSHLHIQQR</sequence>
<proteinExistence type="predicted"/>
<dbReference type="AlphaFoldDB" id="A0A2P2QEY8"/>
<evidence type="ECO:0000313" key="1">
    <source>
        <dbReference type="EMBL" id="MBX65464.1"/>
    </source>
</evidence>
<organism evidence="1">
    <name type="scientific">Rhizophora mucronata</name>
    <name type="common">Asiatic mangrove</name>
    <dbReference type="NCBI Taxonomy" id="61149"/>
    <lineage>
        <taxon>Eukaryota</taxon>
        <taxon>Viridiplantae</taxon>
        <taxon>Streptophyta</taxon>
        <taxon>Embryophyta</taxon>
        <taxon>Tracheophyta</taxon>
        <taxon>Spermatophyta</taxon>
        <taxon>Magnoliopsida</taxon>
        <taxon>eudicotyledons</taxon>
        <taxon>Gunneridae</taxon>
        <taxon>Pentapetalae</taxon>
        <taxon>rosids</taxon>
        <taxon>fabids</taxon>
        <taxon>Malpighiales</taxon>
        <taxon>Rhizophoraceae</taxon>
        <taxon>Rhizophora</taxon>
    </lineage>
</organism>
<name>A0A2P2QEY8_RHIMU</name>
<accession>A0A2P2QEY8</accession>
<reference evidence="1" key="1">
    <citation type="submission" date="2018-02" db="EMBL/GenBank/DDBJ databases">
        <title>Rhizophora mucronata_Transcriptome.</title>
        <authorList>
            <person name="Meera S.P."/>
            <person name="Sreeshan A."/>
            <person name="Augustine A."/>
        </authorList>
    </citation>
    <scope>NUCLEOTIDE SEQUENCE</scope>
    <source>
        <tissue evidence="1">Leaf</tissue>
    </source>
</reference>
<protein>
    <submittedName>
        <fullName evidence="1">Uncharacterized protein</fullName>
    </submittedName>
</protein>
<dbReference type="EMBL" id="GGEC01084980">
    <property type="protein sequence ID" value="MBX65464.1"/>
    <property type="molecule type" value="Transcribed_RNA"/>
</dbReference>